<keyword evidence="4" id="KW-0479">Metal-binding</keyword>
<dbReference type="Pfam" id="PF17862">
    <property type="entry name" value="AAA_lid_3"/>
    <property type="match status" value="1"/>
</dbReference>
<evidence type="ECO:0000256" key="1">
    <source>
        <dbReference type="ARBA" id="ARBA00001947"/>
    </source>
</evidence>
<dbReference type="CDD" id="cd19501">
    <property type="entry name" value="RecA-like_FtsH"/>
    <property type="match status" value="1"/>
</dbReference>
<dbReference type="InterPro" id="IPR027417">
    <property type="entry name" value="P-loop_NTPase"/>
</dbReference>
<gene>
    <name evidence="11" type="ORF">PF021_02160</name>
</gene>
<keyword evidence="7" id="KW-0482">Metalloprotease</keyword>
<dbReference type="InterPro" id="IPR003593">
    <property type="entry name" value="AAA+_ATPase"/>
</dbReference>
<keyword evidence="3" id="KW-0645">Protease</keyword>
<evidence type="ECO:0000256" key="3">
    <source>
        <dbReference type="ARBA" id="ARBA00022670"/>
    </source>
</evidence>
<keyword evidence="9" id="KW-1133">Transmembrane helix</keyword>
<dbReference type="Pfam" id="PF00004">
    <property type="entry name" value="AAA"/>
    <property type="match status" value="1"/>
</dbReference>
<dbReference type="Gene3D" id="1.10.8.60">
    <property type="match status" value="1"/>
</dbReference>
<dbReference type="InterPro" id="IPR037219">
    <property type="entry name" value="Peptidase_M41-like"/>
</dbReference>
<dbReference type="SUPFAM" id="SSF52540">
    <property type="entry name" value="P-loop containing nucleoside triphosphate hydrolases"/>
    <property type="match status" value="1"/>
</dbReference>
<evidence type="ECO:0000256" key="2">
    <source>
        <dbReference type="ARBA" id="ARBA00010044"/>
    </source>
</evidence>
<keyword evidence="6" id="KW-0862">Zinc</keyword>
<keyword evidence="5" id="KW-0378">Hydrolase</keyword>
<dbReference type="Proteomes" id="UP001210261">
    <property type="component" value="Unassembled WGS sequence"/>
</dbReference>
<dbReference type="InterPro" id="IPR000642">
    <property type="entry name" value="Peptidase_M41"/>
</dbReference>
<dbReference type="Gene3D" id="1.20.58.760">
    <property type="entry name" value="Peptidase M41"/>
    <property type="match status" value="1"/>
</dbReference>
<keyword evidence="8" id="KW-0067">ATP-binding</keyword>
<evidence type="ECO:0000256" key="6">
    <source>
        <dbReference type="ARBA" id="ARBA00022833"/>
    </source>
</evidence>
<comment type="similarity">
    <text evidence="2">In the C-terminal section; belongs to the peptidase M41 family.</text>
</comment>
<dbReference type="PANTHER" id="PTHR23076:SF97">
    <property type="entry name" value="ATP-DEPENDENT ZINC METALLOPROTEASE YME1L1"/>
    <property type="match status" value="1"/>
</dbReference>
<keyword evidence="9" id="KW-0812">Transmembrane</keyword>
<feature type="transmembrane region" description="Helical" evidence="9">
    <location>
        <begin position="6"/>
        <end position="24"/>
    </location>
</feature>
<dbReference type="EMBL" id="JAQHXR010000001">
    <property type="protein sequence ID" value="MDA3968474.1"/>
    <property type="molecule type" value="Genomic_DNA"/>
</dbReference>
<protein>
    <submittedName>
        <fullName evidence="11">ATP-dependent metallopeptidase FtsH/Yme1/Tma family protein</fullName>
    </submittedName>
</protein>
<evidence type="ECO:0000313" key="12">
    <source>
        <dbReference type="Proteomes" id="UP001210261"/>
    </source>
</evidence>
<dbReference type="InterPro" id="IPR041569">
    <property type="entry name" value="AAA_lid_3"/>
</dbReference>
<evidence type="ECO:0000256" key="8">
    <source>
        <dbReference type="RuleBase" id="RU003651"/>
    </source>
</evidence>
<evidence type="ECO:0000256" key="4">
    <source>
        <dbReference type="ARBA" id="ARBA00022723"/>
    </source>
</evidence>
<comment type="similarity">
    <text evidence="8">Belongs to the AAA ATPase family.</text>
</comment>
<name>A0ABT4VCP7_9HELI</name>
<dbReference type="PROSITE" id="PS00674">
    <property type="entry name" value="AAA"/>
    <property type="match status" value="1"/>
</dbReference>
<sequence>MQKYKLLTIGIVLSIIAGILLLYISSKDRSILISAKEATTILQEKSPSEAIIKGDYIYFSLNSHNYKVAKDSIDLKEIGQQVPIEIQQTSSFQNTIVEILAIVFVVIVILYIIAKLNQKQQNLEIKQIRPNNKKIEEAKELANNAFDLHRIKPIQSNITFDDVAGISEAKDELEEIISYLKEPQKYQEFGIKLPKGVLLIGPPGVGKTLIAKALASEANVPFFYQSGASFVQIYVGMGAKRVNDLFTKAKLNAPSIIFIDEIDAVGKIRGGGRNEEREATLNQLLTEMDGFEDSNGVIVIGATNNIESMDEALLRSGRFDRKIFVELPNLQERIKILEVHTKNKNCNFDYEEVAKLCVSFSGAAIASLINEAALNAIKRKSKVIEKEDILAVKDKVMMGVRKKLSLNDKEKEILAYYQSAKAFSAYWLEVPFEKVTLMNDGIKYIDKEFLGKNELENKIKIHLSGIAALELIYEESYSHCKNDLKDAKNIAYKMVESYGMGEYLIGKEEDTLKILEMCKKDRFDFFKNHKLLLEKLKDKLLENEKLTINEVAKIINDNF</sequence>
<comment type="cofactor">
    <cofactor evidence="1">
        <name>Zn(2+)</name>
        <dbReference type="ChEBI" id="CHEBI:29105"/>
    </cofactor>
</comment>
<evidence type="ECO:0000259" key="10">
    <source>
        <dbReference type="SMART" id="SM00382"/>
    </source>
</evidence>
<dbReference type="PANTHER" id="PTHR23076">
    <property type="entry name" value="METALLOPROTEASE M41 FTSH"/>
    <property type="match status" value="1"/>
</dbReference>
<dbReference type="Pfam" id="PF01434">
    <property type="entry name" value="Peptidase_M41"/>
    <property type="match status" value="1"/>
</dbReference>
<feature type="domain" description="AAA+ ATPase" evidence="10">
    <location>
        <begin position="193"/>
        <end position="329"/>
    </location>
</feature>
<keyword evidence="8" id="KW-0547">Nucleotide-binding</keyword>
<keyword evidence="9" id="KW-0472">Membrane</keyword>
<evidence type="ECO:0000256" key="7">
    <source>
        <dbReference type="ARBA" id="ARBA00023049"/>
    </source>
</evidence>
<keyword evidence="12" id="KW-1185">Reference proteome</keyword>
<dbReference type="RefSeq" id="WP_271020762.1">
    <property type="nucleotide sequence ID" value="NZ_JAQHXR010000001.1"/>
</dbReference>
<organism evidence="11 12">
    <name type="scientific">Helicobacter ibis</name>
    <dbReference type="NCBI Taxonomy" id="2962633"/>
    <lineage>
        <taxon>Bacteria</taxon>
        <taxon>Pseudomonadati</taxon>
        <taxon>Campylobacterota</taxon>
        <taxon>Epsilonproteobacteria</taxon>
        <taxon>Campylobacterales</taxon>
        <taxon>Helicobacteraceae</taxon>
        <taxon>Helicobacter</taxon>
    </lineage>
</organism>
<evidence type="ECO:0000256" key="9">
    <source>
        <dbReference type="SAM" id="Phobius"/>
    </source>
</evidence>
<proteinExistence type="inferred from homology"/>
<dbReference type="Gene3D" id="3.40.50.300">
    <property type="entry name" value="P-loop containing nucleotide triphosphate hydrolases"/>
    <property type="match status" value="1"/>
</dbReference>
<evidence type="ECO:0000313" key="11">
    <source>
        <dbReference type="EMBL" id="MDA3968474.1"/>
    </source>
</evidence>
<dbReference type="SUPFAM" id="SSF140990">
    <property type="entry name" value="FtsH protease domain-like"/>
    <property type="match status" value="1"/>
</dbReference>
<evidence type="ECO:0000256" key="5">
    <source>
        <dbReference type="ARBA" id="ARBA00022801"/>
    </source>
</evidence>
<comment type="caution">
    <text evidence="11">The sequence shown here is derived from an EMBL/GenBank/DDBJ whole genome shotgun (WGS) entry which is preliminary data.</text>
</comment>
<reference evidence="11 12" key="1">
    <citation type="submission" date="2023-01" db="EMBL/GenBank/DDBJ databases">
        <title>Description of Helicobacter ibis sp. nov. isolated from faecal droppings of black-faced ibis (Theristicus melanopis).</title>
        <authorList>
            <person name="Lopez-Cantillo M."/>
            <person name="Vidal-Veuthey B."/>
            <person name="Mella A."/>
            <person name="De La Haba R."/>
            <person name="Collado L."/>
        </authorList>
    </citation>
    <scope>NUCLEOTIDE SEQUENCE [LARGE SCALE GENOMIC DNA]</scope>
    <source>
        <strain evidence="11 12">A82</strain>
    </source>
</reference>
<dbReference type="SMART" id="SM00382">
    <property type="entry name" value="AAA"/>
    <property type="match status" value="1"/>
</dbReference>
<dbReference type="InterPro" id="IPR003960">
    <property type="entry name" value="ATPase_AAA_CS"/>
</dbReference>
<accession>A0ABT4VCP7</accession>
<dbReference type="InterPro" id="IPR003959">
    <property type="entry name" value="ATPase_AAA_core"/>
</dbReference>
<feature type="transmembrane region" description="Helical" evidence="9">
    <location>
        <begin position="96"/>
        <end position="114"/>
    </location>
</feature>